<dbReference type="InterPro" id="IPR050315">
    <property type="entry name" value="FAD-oxidoreductase_2"/>
</dbReference>
<feature type="domain" description="FAD-dependent oxidoreductase 2 FAD-binding" evidence="5">
    <location>
        <begin position="8"/>
        <end position="543"/>
    </location>
</feature>
<dbReference type="AlphaFoldDB" id="A0A0Q2MCV0"/>
<proteinExistence type="predicted"/>
<dbReference type="InterPro" id="IPR003953">
    <property type="entry name" value="FAD-dep_OxRdtase_2_FAD-bd"/>
</dbReference>
<reference evidence="6 7" key="1">
    <citation type="submission" date="2015-08" db="EMBL/GenBank/DDBJ databases">
        <title>Antibacterial properties of a collection of Vibrionaceae strains.</title>
        <authorList>
            <person name="Giubergia S."/>
        </authorList>
    </citation>
    <scope>NUCLEOTIDE SEQUENCE [LARGE SCALE GENOMIC DNA]</scope>
    <source>
        <strain evidence="6 7">S0821</strain>
    </source>
</reference>
<keyword evidence="3" id="KW-0274">FAD</keyword>
<keyword evidence="2" id="KW-0285">Flavoprotein</keyword>
<dbReference type="Gene3D" id="3.50.50.60">
    <property type="entry name" value="FAD/NAD(P)-binding domain"/>
    <property type="match status" value="2"/>
</dbReference>
<evidence type="ECO:0000256" key="3">
    <source>
        <dbReference type="ARBA" id="ARBA00022827"/>
    </source>
</evidence>
<accession>A0A0Q2MCV0</accession>
<evidence type="ECO:0000256" key="2">
    <source>
        <dbReference type="ARBA" id="ARBA00022630"/>
    </source>
</evidence>
<sequence length="571" mass="62114">MTQEHNYDLIVLGSGAAGLSAAVTAAYHGLHVLVVEKADVIGGTTAWSGGWIWAPRNHLAAEHGIRYSYAQVETYLRNVIQGQFNQERVSAFLHGAPQMVAFFHHKTALKFEPGLHIPDTYSSEEGAGTGGRSVIALPYDGRRLGRWIRRLRQPLAETTFHGLTIQAGTDLKHFMNVTRQLTSFIYVSRRVSKHLLDLLCYRRGMQLRNGLSLAARLLRSALDLGVTFRTDCRDMTLTQHNGRVTGVEFVTAQGTRMVRTSRKGVVLATGGFAHDPQRIAQLFPNAIEHQSLAVPSASGDGLNLGEQAGGVVEANYPSAGAWCPVSQVPQIESLGVFPHIIDRGKPGLIGVLQDGRRFCNEGMGYYDYVKQMMDNTPEGQAVQSWLICDHHFQRRYGLGIARPAPLPVGKYVKNGYLIQADSIAELAHKAGIDAIGLERTIAEWNQHAKQGVDPHFHRGETPYTRLQGDANHHPNPCMAPIEQGPFYAVRVIAGSFGTFAGLKSNGDGCVIDAHGHIIPGLYAAGSDLASVMGGQYPAGGINLGPALTFGYLAARHAAGIKAWEVDLREKI</sequence>
<comment type="caution">
    <text evidence="6">The sequence shown here is derived from an EMBL/GenBank/DDBJ whole genome shotgun (WGS) entry which is preliminary data.</text>
</comment>
<keyword evidence="4" id="KW-0560">Oxidoreductase</keyword>
<dbReference type="SUPFAM" id="SSF56425">
    <property type="entry name" value="Succinate dehydrogenase/fumarate reductase flavoprotein, catalytic domain"/>
    <property type="match status" value="1"/>
</dbReference>
<evidence type="ECO:0000256" key="4">
    <source>
        <dbReference type="ARBA" id="ARBA00023002"/>
    </source>
</evidence>
<name>A0A0Q2MCV0_VIBFU</name>
<evidence type="ECO:0000259" key="5">
    <source>
        <dbReference type="Pfam" id="PF00890"/>
    </source>
</evidence>
<evidence type="ECO:0000313" key="7">
    <source>
        <dbReference type="Proteomes" id="UP000051221"/>
    </source>
</evidence>
<dbReference type="GO" id="GO:0016491">
    <property type="term" value="F:oxidoreductase activity"/>
    <property type="evidence" value="ECO:0007669"/>
    <property type="project" value="UniProtKB-KW"/>
</dbReference>
<dbReference type="InterPro" id="IPR027477">
    <property type="entry name" value="Succ_DH/fumarate_Rdtase_cat_sf"/>
</dbReference>
<dbReference type="Pfam" id="PF00890">
    <property type="entry name" value="FAD_binding_2"/>
    <property type="match status" value="1"/>
</dbReference>
<dbReference type="PANTHER" id="PTHR43400">
    <property type="entry name" value="FUMARATE REDUCTASE"/>
    <property type="match status" value="1"/>
</dbReference>
<dbReference type="NCBIfam" id="NF004789">
    <property type="entry name" value="PRK06134.1"/>
    <property type="match status" value="1"/>
</dbReference>
<dbReference type="PANTHER" id="PTHR43400:SF10">
    <property type="entry name" value="3-OXOSTEROID 1-DEHYDROGENASE"/>
    <property type="match status" value="1"/>
</dbReference>
<dbReference type="GO" id="GO:0008202">
    <property type="term" value="P:steroid metabolic process"/>
    <property type="evidence" value="ECO:0007669"/>
    <property type="project" value="UniProtKB-ARBA"/>
</dbReference>
<comment type="cofactor">
    <cofactor evidence="1">
        <name>FAD</name>
        <dbReference type="ChEBI" id="CHEBI:57692"/>
    </cofactor>
</comment>
<protein>
    <submittedName>
        <fullName evidence="6">FAD-binding dehydrogenase</fullName>
    </submittedName>
</protein>
<dbReference type="Proteomes" id="UP000051221">
    <property type="component" value="Unassembled WGS sequence"/>
</dbReference>
<dbReference type="SUPFAM" id="SSF51905">
    <property type="entry name" value="FAD/NAD(P)-binding domain"/>
    <property type="match status" value="1"/>
</dbReference>
<evidence type="ECO:0000256" key="1">
    <source>
        <dbReference type="ARBA" id="ARBA00001974"/>
    </source>
</evidence>
<organism evidence="6 7">
    <name type="scientific">Vibrio furnissii</name>
    <dbReference type="NCBI Taxonomy" id="29494"/>
    <lineage>
        <taxon>Bacteria</taxon>
        <taxon>Pseudomonadati</taxon>
        <taxon>Pseudomonadota</taxon>
        <taxon>Gammaproteobacteria</taxon>
        <taxon>Vibrionales</taxon>
        <taxon>Vibrionaceae</taxon>
        <taxon>Vibrio</taxon>
    </lineage>
</organism>
<dbReference type="InterPro" id="IPR036188">
    <property type="entry name" value="FAD/NAD-bd_sf"/>
</dbReference>
<keyword evidence="7" id="KW-1185">Reference proteome</keyword>
<dbReference type="RefSeq" id="WP_055466377.1">
    <property type="nucleotide sequence ID" value="NZ_LKHS01000010.1"/>
</dbReference>
<gene>
    <name evidence="6" type="ORF">AMR76_13670</name>
</gene>
<evidence type="ECO:0000313" key="6">
    <source>
        <dbReference type="EMBL" id="KQH85546.1"/>
    </source>
</evidence>
<dbReference type="EMBL" id="LKHS01000010">
    <property type="protein sequence ID" value="KQH85546.1"/>
    <property type="molecule type" value="Genomic_DNA"/>
</dbReference>
<dbReference type="PRINTS" id="PR00411">
    <property type="entry name" value="PNDRDTASEI"/>
</dbReference>
<dbReference type="InParanoid" id="A0A0Q2MCV0"/>